<name>A0A1F6EVE1_9BACT</name>
<dbReference type="EMBL" id="MFMC01000013">
    <property type="protein sequence ID" value="OGG77609.1"/>
    <property type="molecule type" value="Genomic_DNA"/>
</dbReference>
<gene>
    <name evidence="1" type="ORF">A3B35_01035</name>
</gene>
<evidence type="ECO:0000313" key="1">
    <source>
        <dbReference type="EMBL" id="OGG77609.1"/>
    </source>
</evidence>
<accession>A0A1F6EVE1</accession>
<dbReference type="Proteomes" id="UP000177215">
    <property type="component" value="Unassembled WGS sequence"/>
</dbReference>
<reference evidence="1 2" key="1">
    <citation type="journal article" date="2016" name="Nat. Commun.">
        <title>Thousands of microbial genomes shed light on interconnected biogeochemical processes in an aquifer system.</title>
        <authorList>
            <person name="Anantharaman K."/>
            <person name="Brown C.T."/>
            <person name="Hug L.A."/>
            <person name="Sharon I."/>
            <person name="Castelle C.J."/>
            <person name="Probst A.J."/>
            <person name="Thomas B.C."/>
            <person name="Singh A."/>
            <person name="Wilkins M.J."/>
            <person name="Karaoz U."/>
            <person name="Brodie E.L."/>
            <person name="Williams K.H."/>
            <person name="Hubbard S.S."/>
            <person name="Banfield J.F."/>
        </authorList>
    </citation>
    <scope>NUCLEOTIDE SEQUENCE [LARGE SCALE GENOMIC DNA]</scope>
</reference>
<evidence type="ECO:0000313" key="2">
    <source>
        <dbReference type="Proteomes" id="UP000177215"/>
    </source>
</evidence>
<proteinExistence type="predicted"/>
<organism evidence="1 2">
    <name type="scientific">Candidatus Kaiserbacteria bacterium RIFCSPLOWO2_01_FULL_54_24</name>
    <dbReference type="NCBI Taxonomy" id="1798515"/>
    <lineage>
        <taxon>Bacteria</taxon>
        <taxon>Candidatus Kaiseribacteriota</taxon>
    </lineage>
</organism>
<dbReference type="AlphaFoldDB" id="A0A1F6EVE1"/>
<dbReference type="STRING" id="1798515.A3B35_01035"/>
<sequence length="153" mass="18010">MATMEKEIPPELLWRFVCFVQLRALVERYGHLLKYAAAYPAESPHDGFRRYVEILRENTQKMGLTLKHVWTLMPEGAMRKRVGNLSHDIHGLLDELAHLPTEQSIGGYRRSARTRKRIEIYVSHMRVALEERYFADIPDIVRLMQAFEETTRK</sequence>
<comment type="caution">
    <text evidence="1">The sequence shown here is derived from an EMBL/GenBank/DDBJ whole genome shotgun (WGS) entry which is preliminary data.</text>
</comment>
<protein>
    <submittedName>
        <fullName evidence="1">Uncharacterized protein</fullName>
    </submittedName>
</protein>